<organism evidence="2 3">
    <name type="scientific">Legionella lansingensis</name>
    <dbReference type="NCBI Taxonomy" id="45067"/>
    <lineage>
        <taxon>Bacteria</taxon>
        <taxon>Pseudomonadati</taxon>
        <taxon>Pseudomonadota</taxon>
        <taxon>Gammaproteobacteria</taxon>
        <taxon>Legionellales</taxon>
        <taxon>Legionellaceae</taxon>
        <taxon>Legionella</taxon>
    </lineage>
</organism>
<accession>A0A0W0VTU1</accession>
<dbReference type="SUPFAM" id="SSF110857">
    <property type="entry name" value="Gamma-glutamyl cyclotransferase-like"/>
    <property type="match status" value="1"/>
</dbReference>
<dbReference type="PATRIC" id="fig|45067.4.peg.928"/>
<evidence type="ECO:0000313" key="3">
    <source>
        <dbReference type="Proteomes" id="UP000054869"/>
    </source>
</evidence>
<sequence length="128" mass="14250">MEKLFSYGTLQLDSVQIATFSRLLKGSKDHLKAHKLDDLQITDPYVIEVSGKAIHQILMPTGNDSDIVEGTVFELTYEELLQADAYEVGDYQRIQVQLASGTKAWVYAHRSVAKETMTSSLTNCVIPA</sequence>
<dbReference type="Pfam" id="PF06094">
    <property type="entry name" value="GGACT"/>
    <property type="match status" value="1"/>
</dbReference>
<dbReference type="Proteomes" id="UP000054869">
    <property type="component" value="Unassembled WGS sequence"/>
</dbReference>
<dbReference type="AlphaFoldDB" id="A0A0W0VTU1"/>
<dbReference type="OrthoDB" id="9798388at2"/>
<reference evidence="2 3" key="1">
    <citation type="submission" date="2015-11" db="EMBL/GenBank/DDBJ databases">
        <title>Genomic analysis of 38 Legionella species identifies large and diverse effector repertoires.</title>
        <authorList>
            <person name="Burstein D."/>
            <person name="Amaro F."/>
            <person name="Zusman T."/>
            <person name="Lifshitz Z."/>
            <person name="Cohen O."/>
            <person name="Gilbert J.A."/>
            <person name="Pupko T."/>
            <person name="Shuman H.A."/>
            <person name="Segal G."/>
        </authorList>
    </citation>
    <scope>NUCLEOTIDE SEQUENCE [LARGE SCALE GENOMIC DNA]</scope>
    <source>
        <strain evidence="2 3">ATCC 49751</strain>
    </source>
</reference>
<gene>
    <name evidence="2" type="ORF">Llan_0896</name>
</gene>
<dbReference type="Gene3D" id="3.10.490.10">
    <property type="entry name" value="Gamma-glutamyl cyclotransferase-like"/>
    <property type="match status" value="1"/>
</dbReference>
<proteinExistence type="predicted"/>
<dbReference type="InterPro" id="IPR009288">
    <property type="entry name" value="AIG2-like_dom"/>
</dbReference>
<dbReference type="CDD" id="cd06661">
    <property type="entry name" value="GGCT_like"/>
    <property type="match status" value="1"/>
</dbReference>
<dbReference type="eggNOG" id="COG2105">
    <property type="taxonomic scope" value="Bacteria"/>
</dbReference>
<comment type="caution">
    <text evidence="2">The sequence shown here is derived from an EMBL/GenBank/DDBJ whole genome shotgun (WGS) entry which is preliminary data.</text>
</comment>
<evidence type="ECO:0000313" key="2">
    <source>
        <dbReference type="EMBL" id="KTD23397.1"/>
    </source>
</evidence>
<dbReference type="InterPro" id="IPR013024">
    <property type="entry name" value="GGCT-like"/>
</dbReference>
<dbReference type="RefSeq" id="WP_028373521.1">
    <property type="nucleotide sequence ID" value="NZ_LNYI01000015.1"/>
</dbReference>
<feature type="domain" description="Gamma-glutamylcyclotransferase AIG2-like" evidence="1">
    <location>
        <begin position="4"/>
        <end position="111"/>
    </location>
</feature>
<dbReference type="STRING" id="45067.Llan_0896"/>
<name>A0A0W0VTU1_9GAMM</name>
<dbReference type="InterPro" id="IPR036568">
    <property type="entry name" value="GGCT-like_sf"/>
</dbReference>
<protein>
    <submittedName>
        <fullName evidence="2">AIG2-like family protein</fullName>
    </submittedName>
</protein>
<dbReference type="EMBL" id="LNYI01000015">
    <property type="protein sequence ID" value="KTD23397.1"/>
    <property type="molecule type" value="Genomic_DNA"/>
</dbReference>
<keyword evidence="3" id="KW-1185">Reference proteome</keyword>
<evidence type="ECO:0000259" key="1">
    <source>
        <dbReference type="Pfam" id="PF06094"/>
    </source>
</evidence>